<evidence type="ECO:0000259" key="2">
    <source>
        <dbReference type="SMART" id="SM00642"/>
    </source>
</evidence>
<evidence type="ECO:0000313" key="4">
    <source>
        <dbReference type="Proteomes" id="UP000626697"/>
    </source>
</evidence>
<comment type="similarity">
    <text evidence="1">Belongs to the glycosyl hydrolase 13 family.</text>
</comment>
<dbReference type="NCBIfam" id="TIGR02104">
    <property type="entry name" value="pulA_typeI"/>
    <property type="match status" value="1"/>
</dbReference>
<feature type="domain" description="Glycosyl hydrolase family 13 catalytic" evidence="2">
    <location>
        <begin position="252"/>
        <end position="622"/>
    </location>
</feature>
<comment type="caution">
    <text evidence="3">The sequence shown here is derived from an EMBL/GenBank/DDBJ whole genome shotgun (WGS) entry which is preliminary data.</text>
</comment>
<dbReference type="PANTHER" id="PTHR43002">
    <property type="entry name" value="GLYCOGEN DEBRANCHING ENZYME"/>
    <property type="match status" value="1"/>
</dbReference>
<dbReference type="InterPro" id="IPR006047">
    <property type="entry name" value="GH13_cat_dom"/>
</dbReference>
<keyword evidence="3" id="KW-0378">Hydrolase</keyword>
<dbReference type="InterPro" id="IPR049117">
    <property type="entry name" value="pulA_all-beta"/>
</dbReference>
<gene>
    <name evidence="3" type="ORF">HNP81_003324</name>
</gene>
<protein>
    <submittedName>
        <fullName evidence="3">Pullulanase</fullName>
        <ecNumber evidence="3">3.2.1.41</ecNumber>
    </submittedName>
</protein>
<evidence type="ECO:0000256" key="1">
    <source>
        <dbReference type="ARBA" id="ARBA00008061"/>
    </source>
</evidence>
<evidence type="ECO:0000313" key="3">
    <source>
        <dbReference type="EMBL" id="MBA9028010.1"/>
    </source>
</evidence>
<dbReference type="InterPro" id="IPR013783">
    <property type="entry name" value="Ig-like_fold"/>
</dbReference>
<dbReference type="InterPro" id="IPR017853">
    <property type="entry name" value="GH"/>
</dbReference>
<dbReference type="Pfam" id="PF21653">
    <property type="entry name" value="pulA_all-beta"/>
    <property type="match status" value="1"/>
</dbReference>
<organism evidence="3 4">
    <name type="scientific">Peribacillus huizhouensis</name>
    <dbReference type="NCBI Taxonomy" id="1501239"/>
    <lineage>
        <taxon>Bacteria</taxon>
        <taxon>Bacillati</taxon>
        <taxon>Bacillota</taxon>
        <taxon>Bacilli</taxon>
        <taxon>Bacillales</taxon>
        <taxon>Bacillaceae</taxon>
        <taxon>Peribacillus</taxon>
    </lineage>
</organism>
<dbReference type="Gene3D" id="2.60.40.10">
    <property type="entry name" value="Immunoglobulins"/>
    <property type="match status" value="1"/>
</dbReference>
<dbReference type="EC" id="3.2.1.41" evidence="3"/>
<dbReference type="CDD" id="cd02860">
    <property type="entry name" value="E_set_Pullulanase"/>
    <property type="match status" value="1"/>
</dbReference>
<dbReference type="InterPro" id="IPR004193">
    <property type="entry name" value="Glyco_hydro_13_N"/>
</dbReference>
<dbReference type="InterPro" id="IPR013780">
    <property type="entry name" value="Glyco_hydro_b"/>
</dbReference>
<dbReference type="CDD" id="cd11341">
    <property type="entry name" value="AmyAc_Pullulanase_LD-like"/>
    <property type="match status" value="1"/>
</dbReference>
<dbReference type="SUPFAM" id="SSF81296">
    <property type="entry name" value="E set domains"/>
    <property type="match status" value="1"/>
</dbReference>
<dbReference type="Pfam" id="PF00128">
    <property type="entry name" value="Alpha-amylase"/>
    <property type="match status" value="2"/>
</dbReference>
<keyword evidence="3" id="KW-0326">Glycosidase</keyword>
<dbReference type="Proteomes" id="UP000626697">
    <property type="component" value="Unassembled WGS sequence"/>
</dbReference>
<keyword evidence="4" id="KW-1185">Reference proteome</keyword>
<name>A0ABR6CSS7_9BACI</name>
<dbReference type="Gene3D" id="2.60.40.1180">
    <property type="entry name" value="Golgi alpha-mannosidase II"/>
    <property type="match status" value="1"/>
</dbReference>
<dbReference type="InterPro" id="IPR011840">
    <property type="entry name" value="PulA_typeI"/>
</dbReference>
<reference evidence="3 4" key="1">
    <citation type="submission" date="2020-08" db="EMBL/GenBank/DDBJ databases">
        <title>Genomic Encyclopedia of Type Strains, Phase IV (KMG-IV): sequencing the most valuable type-strain genomes for metagenomic binning, comparative biology and taxonomic classification.</title>
        <authorList>
            <person name="Goeker M."/>
        </authorList>
    </citation>
    <scope>NUCLEOTIDE SEQUENCE [LARGE SCALE GENOMIC DNA]</scope>
    <source>
        <strain evidence="3 4">DSM 105481</strain>
    </source>
</reference>
<dbReference type="EMBL" id="JACJHX010000011">
    <property type="protein sequence ID" value="MBA9028010.1"/>
    <property type="molecule type" value="Genomic_DNA"/>
</dbReference>
<dbReference type="Gene3D" id="2.60.40.2320">
    <property type="match status" value="1"/>
</dbReference>
<dbReference type="InterPro" id="IPR014756">
    <property type="entry name" value="Ig_E-set"/>
</dbReference>
<dbReference type="GO" id="GO:0051060">
    <property type="term" value="F:pullulanase activity"/>
    <property type="evidence" value="ECO:0007669"/>
    <property type="project" value="UniProtKB-EC"/>
</dbReference>
<dbReference type="SUPFAM" id="SSF51445">
    <property type="entry name" value="(Trans)glycosidases"/>
    <property type="match status" value="1"/>
</dbReference>
<proteinExistence type="inferred from homology"/>
<dbReference type="InterPro" id="IPR037439">
    <property type="entry name" value="Branching_enzy"/>
</dbReference>
<dbReference type="SMART" id="SM00642">
    <property type="entry name" value="Aamy"/>
    <property type="match status" value="1"/>
</dbReference>
<sequence length="721" mass="81690">MYYNSSQIDRTPKIVSAIIDKMNEITLETNFPFSLSDGKFAGITFEGVQIKEIQAHNQSETTTNKIKIITEENLDLKKTYKVSKQHFGTSTVEMGTVIRSEEFDRLFYYDGNDLGSVYAKNMTAFRLWAPTASEAKLVIYNKWDDQTGKEITMKQAEKGTWKFEMQGNQDGLVYTYKVRIGDKWSEAVDPYARAVTVNGEKGVVVDLTSTNPKNWSTKKPALKKAEDAIFYELHIRDLSIQEESGIKQKGKYLGVAELGTKGPKGVKTGLSHIKDLGVTHVQFIPMYDYETVDETKLDVPQYNWGYDPKNYNAPEGSYSTNPYNPKMRITEVKQMIQALHKQNLRVVMDVVYNHVYSVSESNFHRLVPGYYFRYNEDGTLANGSGVGNDTASERKMMRKFIVDSVTYWAKEYHLDGFRFDLMGIHDVETMNEVRLALDKIDPSIIVIGEGWDLNTPLAAEKKANQKNAAAMPRIAHFNDQIRDGLKGSVFEERDVGFVNGKSGLEETIKKGIVAKSMDSYLDPGQVVTYVESHDNHTLWDKLALTNPDATEEERKQMHKLASSIILTSQGIPFIHAGQEFMRTKGGDYNSYKSPDIINQLDWERRAEYHQEVEYMKGLIHLRGKYPAFRLGTAEEIHQHLTFLEAPKNVIAYTLTSPEKKSKTVLTVVHNANMQAINLRLPNNGKFSLLVNGQKAGTKTIAKIQSNEITVPALTTFVLETK</sequence>
<dbReference type="Pfam" id="PF02922">
    <property type="entry name" value="CBM_48"/>
    <property type="match status" value="1"/>
</dbReference>
<dbReference type="PIRSF" id="PIRSF000463">
    <property type="entry name" value="GlgB"/>
    <property type="match status" value="1"/>
</dbReference>
<dbReference type="Gene3D" id="3.20.20.80">
    <property type="entry name" value="Glycosidases"/>
    <property type="match status" value="1"/>
</dbReference>
<accession>A0ABR6CSS7</accession>